<keyword evidence="8" id="KW-1185">Reference proteome</keyword>
<dbReference type="AlphaFoldDB" id="A0A0A2E3Z1"/>
<dbReference type="NCBIfam" id="TIGR03570">
    <property type="entry name" value="NeuD_NnaD"/>
    <property type="match status" value="1"/>
</dbReference>
<dbReference type="EMBL" id="JRFA01000031">
    <property type="protein sequence ID" value="KGN72322.1"/>
    <property type="molecule type" value="Genomic_DNA"/>
</dbReference>
<protein>
    <submittedName>
        <fullName evidence="7">Acetyltransferase</fullName>
    </submittedName>
</protein>
<gene>
    <name evidence="7" type="ORF">HQ47_10295</name>
</gene>
<dbReference type="SUPFAM" id="SSF51161">
    <property type="entry name" value="Trimeric LpxA-like enzymes"/>
    <property type="match status" value="1"/>
</dbReference>
<dbReference type="InterPro" id="IPR018357">
    <property type="entry name" value="Hexapep_transf_CS"/>
</dbReference>
<evidence type="ECO:0000256" key="1">
    <source>
        <dbReference type="ARBA" id="ARBA00007274"/>
    </source>
</evidence>
<evidence type="ECO:0000256" key="3">
    <source>
        <dbReference type="ARBA" id="ARBA00022737"/>
    </source>
</evidence>
<comment type="caution">
    <text evidence="7">The sequence shown here is derived from an EMBL/GenBank/DDBJ whole genome shotgun (WGS) entry which is preliminary data.</text>
</comment>
<dbReference type="Pfam" id="PF17836">
    <property type="entry name" value="PglD_N"/>
    <property type="match status" value="1"/>
</dbReference>
<dbReference type="Proteomes" id="UP000030103">
    <property type="component" value="Unassembled WGS sequence"/>
</dbReference>
<dbReference type="Gene3D" id="2.160.10.10">
    <property type="entry name" value="Hexapeptide repeat proteins"/>
    <property type="match status" value="1"/>
</dbReference>
<feature type="active site" description="Proton acceptor" evidence="4">
    <location>
        <position position="142"/>
    </location>
</feature>
<dbReference type="InterPro" id="IPR011004">
    <property type="entry name" value="Trimer_LpxA-like_sf"/>
</dbReference>
<keyword evidence="3" id="KW-0677">Repeat</keyword>
<dbReference type="InterPro" id="IPR020019">
    <property type="entry name" value="AcTrfase_PglD-like"/>
</dbReference>
<dbReference type="RefSeq" id="WP_036875247.1">
    <property type="nucleotide sequence ID" value="NZ_JRFA01000031.1"/>
</dbReference>
<dbReference type="CDD" id="cd03360">
    <property type="entry name" value="LbH_AT_putative"/>
    <property type="match status" value="1"/>
</dbReference>
<organism evidence="7 8">
    <name type="scientific">Porphyromonas macacae</name>
    <dbReference type="NCBI Taxonomy" id="28115"/>
    <lineage>
        <taxon>Bacteria</taxon>
        <taxon>Pseudomonadati</taxon>
        <taxon>Bacteroidota</taxon>
        <taxon>Bacteroidia</taxon>
        <taxon>Bacteroidales</taxon>
        <taxon>Porphyromonadaceae</taxon>
        <taxon>Porphyromonas</taxon>
    </lineage>
</organism>
<evidence type="ECO:0000259" key="6">
    <source>
        <dbReference type="Pfam" id="PF17836"/>
    </source>
</evidence>
<evidence type="ECO:0000313" key="8">
    <source>
        <dbReference type="Proteomes" id="UP000030103"/>
    </source>
</evidence>
<dbReference type="STRING" id="28115.HQ47_10295"/>
<dbReference type="PANTHER" id="PTHR43300">
    <property type="entry name" value="ACETYLTRANSFERASE"/>
    <property type="match status" value="1"/>
</dbReference>
<comment type="similarity">
    <text evidence="1">Belongs to the transferase hexapeptide repeat family.</text>
</comment>
<dbReference type="PROSITE" id="PS00101">
    <property type="entry name" value="HEXAPEP_TRANSFERASES"/>
    <property type="match status" value="1"/>
</dbReference>
<accession>A0A0A2E3Z1</accession>
<proteinExistence type="inferred from homology"/>
<dbReference type="Gene3D" id="3.40.50.20">
    <property type="match status" value="1"/>
</dbReference>
<dbReference type="InterPro" id="IPR041561">
    <property type="entry name" value="PglD_N"/>
</dbReference>
<sequence length="219" mass="23679">MMEKIAIIGAGGLGREILSLINQINEKKGQYTFIGFFDDGIQKGTFIHGYPVLGGIQELNKWEEDLSIAFGIGNAQLKENIYKKVTNTKIKYPTLIHPSVIIQDPDSVSISKGVIICAGTIITCDVVLENFVLINLGCTIGHDAKIKSFCSFMPSVNISGETRIGECVYIGTGAQIINQIDIEDYVTVGAGSVVIENLPKGVTAVGVPAKVIKYKEEQI</sequence>
<evidence type="ECO:0000313" key="7">
    <source>
        <dbReference type="EMBL" id="KGN72322.1"/>
    </source>
</evidence>
<feature type="domain" description="PglD N-terminal" evidence="6">
    <location>
        <begin position="4"/>
        <end position="85"/>
    </location>
</feature>
<evidence type="ECO:0000256" key="2">
    <source>
        <dbReference type="ARBA" id="ARBA00022679"/>
    </source>
</evidence>
<feature type="binding site" evidence="5">
    <location>
        <position position="73"/>
    </location>
    <ligand>
        <name>substrate</name>
    </ligand>
</feature>
<dbReference type="PANTHER" id="PTHR43300:SF7">
    <property type="entry name" value="UDP-N-ACETYLBACILLOSAMINE N-ACETYLTRANSFERASE"/>
    <property type="match status" value="1"/>
</dbReference>
<dbReference type="GO" id="GO:0016740">
    <property type="term" value="F:transferase activity"/>
    <property type="evidence" value="ECO:0007669"/>
    <property type="project" value="UniProtKB-KW"/>
</dbReference>
<evidence type="ECO:0000256" key="4">
    <source>
        <dbReference type="PIRSR" id="PIRSR620019-1"/>
    </source>
</evidence>
<reference evidence="7 8" key="1">
    <citation type="submission" date="2014-09" db="EMBL/GenBank/DDBJ databases">
        <title>Draft Genome Sequence of Porphyromonas macacae COT-192_OH2859.</title>
        <authorList>
            <person name="Wallis C."/>
            <person name="Deusch O."/>
            <person name="O'Flynn C."/>
            <person name="Davis I."/>
            <person name="Horsfall A."/>
            <person name="Kirkwood N."/>
            <person name="Harris S."/>
            <person name="Eisen J.A."/>
            <person name="Coil D.A."/>
            <person name="Darling A.E."/>
            <person name="Jospin G."/>
            <person name="Alexiev A."/>
        </authorList>
    </citation>
    <scope>NUCLEOTIDE SEQUENCE [LARGE SCALE GENOMIC DNA]</scope>
    <source>
        <strain evidence="8">COT-192 OH2859</strain>
    </source>
</reference>
<dbReference type="InterPro" id="IPR050179">
    <property type="entry name" value="Trans_hexapeptide_repeat"/>
</dbReference>
<name>A0A0A2E3Z1_9PORP</name>
<evidence type="ECO:0000256" key="5">
    <source>
        <dbReference type="PIRSR" id="PIRSR620019-2"/>
    </source>
</evidence>
<keyword evidence="2 7" id="KW-0808">Transferase</keyword>
<feature type="site" description="Increases basicity of active site His" evidence="4">
    <location>
        <position position="143"/>
    </location>
</feature>